<dbReference type="HOGENOM" id="CLU_2386930_0_0_1"/>
<accession>A0A0C3NAC0</accession>
<evidence type="ECO:0000313" key="2">
    <source>
        <dbReference type="Proteomes" id="UP000053257"/>
    </source>
</evidence>
<dbReference type="AlphaFoldDB" id="A0A0C3NAC0"/>
<dbReference type="EMBL" id="KN840792">
    <property type="protein sequence ID" value="KIP01429.1"/>
    <property type="molecule type" value="Genomic_DNA"/>
</dbReference>
<protein>
    <submittedName>
        <fullName evidence="1">Uncharacterized protein</fullName>
    </submittedName>
</protein>
<keyword evidence="2" id="KW-1185">Reference proteome</keyword>
<name>A0A0C3NAC0_PHLG1</name>
<sequence length="94" mass="10394">MMTVGIAGSVTRWSLSCPMVSSLVYSAPPPPNSRALDFSKFALPSFHGRPRYLSPIYKEAARASRICRGPGIFPLPCSRPFAAVEDTRRSRHTR</sequence>
<evidence type="ECO:0000313" key="1">
    <source>
        <dbReference type="EMBL" id="KIP01429.1"/>
    </source>
</evidence>
<organism evidence="1 2">
    <name type="scientific">Phlebiopsis gigantea (strain 11061_1 CR5-6)</name>
    <name type="common">White-rot fungus</name>
    <name type="synonym">Peniophora gigantea</name>
    <dbReference type="NCBI Taxonomy" id="745531"/>
    <lineage>
        <taxon>Eukaryota</taxon>
        <taxon>Fungi</taxon>
        <taxon>Dikarya</taxon>
        <taxon>Basidiomycota</taxon>
        <taxon>Agaricomycotina</taxon>
        <taxon>Agaricomycetes</taxon>
        <taxon>Polyporales</taxon>
        <taxon>Phanerochaetaceae</taxon>
        <taxon>Phlebiopsis</taxon>
    </lineage>
</organism>
<dbReference type="Proteomes" id="UP000053257">
    <property type="component" value="Unassembled WGS sequence"/>
</dbReference>
<reference evidence="1 2" key="1">
    <citation type="journal article" date="2014" name="PLoS Genet.">
        <title>Analysis of the Phlebiopsis gigantea genome, transcriptome and secretome provides insight into its pioneer colonization strategies of wood.</title>
        <authorList>
            <person name="Hori C."/>
            <person name="Ishida T."/>
            <person name="Igarashi K."/>
            <person name="Samejima M."/>
            <person name="Suzuki H."/>
            <person name="Master E."/>
            <person name="Ferreira P."/>
            <person name="Ruiz-Duenas F.J."/>
            <person name="Held B."/>
            <person name="Canessa P."/>
            <person name="Larrondo L.F."/>
            <person name="Schmoll M."/>
            <person name="Druzhinina I.S."/>
            <person name="Kubicek C.P."/>
            <person name="Gaskell J.A."/>
            <person name="Kersten P."/>
            <person name="St John F."/>
            <person name="Glasner J."/>
            <person name="Sabat G."/>
            <person name="Splinter BonDurant S."/>
            <person name="Syed K."/>
            <person name="Yadav J."/>
            <person name="Mgbeahuruike A.C."/>
            <person name="Kovalchuk A."/>
            <person name="Asiegbu F.O."/>
            <person name="Lackner G."/>
            <person name="Hoffmeister D."/>
            <person name="Rencoret J."/>
            <person name="Gutierrez A."/>
            <person name="Sun H."/>
            <person name="Lindquist E."/>
            <person name="Barry K."/>
            <person name="Riley R."/>
            <person name="Grigoriev I.V."/>
            <person name="Henrissat B."/>
            <person name="Kues U."/>
            <person name="Berka R.M."/>
            <person name="Martinez A.T."/>
            <person name="Covert S.F."/>
            <person name="Blanchette R.A."/>
            <person name="Cullen D."/>
        </authorList>
    </citation>
    <scope>NUCLEOTIDE SEQUENCE [LARGE SCALE GENOMIC DNA]</scope>
    <source>
        <strain evidence="1 2">11061_1 CR5-6</strain>
    </source>
</reference>
<proteinExistence type="predicted"/>
<gene>
    <name evidence="1" type="ORF">PHLGIDRAFT_356078</name>
</gene>